<feature type="transmembrane region" description="Helical" evidence="9">
    <location>
        <begin position="6"/>
        <end position="24"/>
    </location>
</feature>
<dbReference type="Pfam" id="PF02518">
    <property type="entry name" value="HATPase_c"/>
    <property type="match status" value="1"/>
</dbReference>
<dbReference type="Gene3D" id="3.30.565.10">
    <property type="entry name" value="Histidine kinase-like ATPase, C-terminal domain"/>
    <property type="match status" value="1"/>
</dbReference>
<keyword evidence="5" id="KW-0547">Nucleotide-binding</keyword>
<dbReference type="GO" id="GO:0005524">
    <property type="term" value="F:ATP binding"/>
    <property type="evidence" value="ECO:0007669"/>
    <property type="project" value="UniProtKB-KW"/>
</dbReference>
<evidence type="ECO:0000256" key="9">
    <source>
        <dbReference type="SAM" id="Phobius"/>
    </source>
</evidence>
<dbReference type="SUPFAM" id="SSF55874">
    <property type="entry name" value="ATPase domain of HSP90 chaperone/DNA topoisomerase II/histidine kinase"/>
    <property type="match status" value="1"/>
</dbReference>
<dbReference type="OrthoDB" id="1674512at2"/>
<evidence type="ECO:0000313" key="12">
    <source>
        <dbReference type="Proteomes" id="UP000234950"/>
    </source>
</evidence>
<dbReference type="PANTHER" id="PTHR44936">
    <property type="entry name" value="SENSOR PROTEIN CREC"/>
    <property type="match status" value="1"/>
</dbReference>
<feature type="transmembrane region" description="Helical" evidence="9">
    <location>
        <begin position="91"/>
        <end position="109"/>
    </location>
</feature>
<evidence type="ECO:0000256" key="1">
    <source>
        <dbReference type="ARBA" id="ARBA00000085"/>
    </source>
</evidence>
<name>A0A2N5H8H8_9BACI</name>
<evidence type="ECO:0000256" key="5">
    <source>
        <dbReference type="ARBA" id="ARBA00022741"/>
    </source>
</evidence>
<proteinExistence type="predicted"/>
<dbReference type="Proteomes" id="UP000234950">
    <property type="component" value="Unassembled WGS sequence"/>
</dbReference>
<gene>
    <name evidence="11" type="ORF">CVD27_23015</name>
</gene>
<evidence type="ECO:0000256" key="6">
    <source>
        <dbReference type="ARBA" id="ARBA00022777"/>
    </source>
</evidence>
<evidence type="ECO:0000259" key="10">
    <source>
        <dbReference type="PROSITE" id="PS50109"/>
    </source>
</evidence>
<dbReference type="GO" id="GO:0000160">
    <property type="term" value="P:phosphorelay signal transduction system"/>
    <property type="evidence" value="ECO:0007669"/>
    <property type="project" value="UniProtKB-KW"/>
</dbReference>
<comment type="caution">
    <text evidence="11">The sequence shown here is derived from an EMBL/GenBank/DDBJ whole genome shotgun (WGS) entry which is preliminary data.</text>
</comment>
<evidence type="ECO:0000256" key="8">
    <source>
        <dbReference type="ARBA" id="ARBA00023012"/>
    </source>
</evidence>
<keyword evidence="9" id="KW-0472">Membrane</keyword>
<keyword evidence="8" id="KW-0902">Two-component regulatory system</keyword>
<dbReference type="GO" id="GO:0004673">
    <property type="term" value="F:protein histidine kinase activity"/>
    <property type="evidence" value="ECO:0007669"/>
    <property type="project" value="UniProtKB-EC"/>
</dbReference>
<evidence type="ECO:0000256" key="2">
    <source>
        <dbReference type="ARBA" id="ARBA00012438"/>
    </source>
</evidence>
<keyword evidence="6" id="KW-0418">Kinase</keyword>
<dbReference type="InterPro" id="IPR036890">
    <property type="entry name" value="HATPase_C_sf"/>
</dbReference>
<keyword evidence="9" id="KW-0812">Transmembrane</keyword>
<keyword evidence="7" id="KW-0067">ATP-binding</keyword>
<keyword evidence="4" id="KW-0808">Transferase</keyword>
<dbReference type="InterPro" id="IPR005467">
    <property type="entry name" value="His_kinase_dom"/>
</dbReference>
<feature type="domain" description="Histidine kinase" evidence="10">
    <location>
        <begin position="267"/>
        <end position="429"/>
    </location>
</feature>
<feature type="transmembrane region" description="Helical" evidence="9">
    <location>
        <begin position="155"/>
        <end position="177"/>
    </location>
</feature>
<keyword evidence="9" id="KW-1133">Transmembrane helix</keyword>
<reference evidence="11 12" key="1">
    <citation type="submission" date="2017-11" db="EMBL/GenBank/DDBJ databases">
        <title>Comparitive Functional Genomics of Dry Heat Resistant strains isolated from the Viking Spacecraft.</title>
        <authorList>
            <person name="Seuylemezian A."/>
            <person name="Cooper K."/>
            <person name="Vaishampayan P."/>
        </authorList>
    </citation>
    <scope>NUCLEOTIDE SEQUENCE [LARGE SCALE GENOMIC DNA]</scope>
    <source>
        <strain evidence="11 12">V32-6</strain>
    </source>
</reference>
<feature type="transmembrane region" description="Helical" evidence="9">
    <location>
        <begin position="44"/>
        <end position="71"/>
    </location>
</feature>
<dbReference type="PRINTS" id="PR00344">
    <property type="entry name" value="BCTRLSENSOR"/>
</dbReference>
<dbReference type="InterPro" id="IPR003594">
    <property type="entry name" value="HATPase_dom"/>
</dbReference>
<organism evidence="11 12">
    <name type="scientific">Neobacillus cucumis</name>
    <dbReference type="NCBI Taxonomy" id="1740721"/>
    <lineage>
        <taxon>Bacteria</taxon>
        <taxon>Bacillati</taxon>
        <taxon>Bacillota</taxon>
        <taxon>Bacilli</taxon>
        <taxon>Bacillales</taxon>
        <taxon>Bacillaceae</taxon>
        <taxon>Neobacillus</taxon>
    </lineage>
</organism>
<feature type="transmembrane region" description="Helical" evidence="9">
    <location>
        <begin position="121"/>
        <end position="143"/>
    </location>
</feature>
<evidence type="ECO:0000256" key="7">
    <source>
        <dbReference type="ARBA" id="ARBA00022840"/>
    </source>
</evidence>
<dbReference type="InterPro" id="IPR004358">
    <property type="entry name" value="Sig_transdc_His_kin-like_C"/>
</dbReference>
<dbReference type="EC" id="2.7.13.3" evidence="2"/>
<keyword evidence="3" id="KW-0597">Phosphoprotein</keyword>
<accession>A0A2N5H8H8</accession>
<dbReference type="PROSITE" id="PS50109">
    <property type="entry name" value="HIS_KIN"/>
    <property type="match status" value="1"/>
</dbReference>
<dbReference type="InterPro" id="IPR050980">
    <property type="entry name" value="2C_sensor_his_kinase"/>
</dbReference>
<dbReference type="PANTHER" id="PTHR44936:SF9">
    <property type="entry name" value="SENSOR PROTEIN CREC"/>
    <property type="match status" value="1"/>
</dbReference>
<evidence type="ECO:0000256" key="3">
    <source>
        <dbReference type="ARBA" id="ARBA00022553"/>
    </source>
</evidence>
<dbReference type="EMBL" id="PGVE01000088">
    <property type="protein sequence ID" value="PLS01823.1"/>
    <property type="molecule type" value="Genomic_DNA"/>
</dbReference>
<sequence>MKINQLIKSNIFVFIFILVAVPLAGELKFYPFHDTFRVSLGTPIFFFSLLLLRGISPILLGICTALSILSFRVGLDWLTQDPFDLLASVQTSYPSSLYYFMFVLLFYLLKLNQFHSRPWIIGVLGITIEIISSLTELMFRHVADGDYLSLSKLTQIFIIAIFRSFFVLSFFSMMKLYEGKIRERQIQQKNHYLLMLLSNLYVESVQLKKVLKNAENITITSYDLYRDINEYMKQTGLSLEPFSNRVLRIAGEVHDIKKDNQRIFAGLFRLIEDEKFSDYMDIHELVPAIIRTNEQYASSLGKKIDFRYQIDGEHPEYHAYLVLSLINNLVANAVEAIEGKGAIAIYVKLENQFVWFQVEDDGPGVFEKDKSYIFKPGFTLKFDHAGTPSTGIGLSYVQEITEELGGCVDLQNGSENAGAFFTIKLPINSLVERG</sequence>
<keyword evidence="12" id="KW-1185">Reference proteome</keyword>
<comment type="catalytic activity">
    <reaction evidence="1">
        <text>ATP + protein L-histidine = ADP + protein N-phospho-L-histidine.</text>
        <dbReference type="EC" id="2.7.13.3"/>
    </reaction>
</comment>
<dbReference type="SMART" id="SM00387">
    <property type="entry name" value="HATPase_c"/>
    <property type="match status" value="1"/>
</dbReference>
<protein>
    <recommendedName>
        <fullName evidence="2">histidine kinase</fullName>
        <ecNumber evidence="2">2.7.13.3</ecNumber>
    </recommendedName>
</protein>
<evidence type="ECO:0000313" key="11">
    <source>
        <dbReference type="EMBL" id="PLS01823.1"/>
    </source>
</evidence>
<evidence type="ECO:0000256" key="4">
    <source>
        <dbReference type="ARBA" id="ARBA00022679"/>
    </source>
</evidence>
<dbReference type="AlphaFoldDB" id="A0A2N5H8H8"/>